<evidence type="ECO:0000256" key="1">
    <source>
        <dbReference type="ARBA" id="ARBA00004123"/>
    </source>
</evidence>
<keyword evidence="15" id="KW-0812">Transmembrane</keyword>
<dbReference type="SUPFAM" id="SSF57903">
    <property type="entry name" value="FYVE/PHD zinc finger"/>
    <property type="match status" value="1"/>
</dbReference>
<dbReference type="InterPro" id="IPR019786">
    <property type="entry name" value="Zinc_finger_PHD-type_CS"/>
</dbReference>
<keyword evidence="9" id="KW-0804">Transcription</keyword>
<evidence type="ECO:0000256" key="13">
    <source>
        <dbReference type="RuleBase" id="RU000682"/>
    </source>
</evidence>
<dbReference type="Pfam" id="PF00046">
    <property type="entry name" value="Homeodomain"/>
    <property type="match status" value="1"/>
</dbReference>
<dbReference type="CDD" id="cd00086">
    <property type="entry name" value="homeodomain"/>
    <property type="match status" value="1"/>
</dbReference>
<feature type="region of interest" description="Disordered" evidence="14">
    <location>
        <begin position="416"/>
        <end position="467"/>
    </location>
</feature>
<feature type="compositionally biased region" description="Basic residues" evidence="14">
    <location>
        <begin position="219"/>
        <end position="232"/>
    </location>
</feature>
<organism evidence="18 19">
    <name type="scientific">Psophocarpus tetragonolobus</name>
    <name type="common">Winged bean</name>
    <name type="synonym">Dolichos tetragonolobus</name>
    <dbReference type="NCBI Taxonomy" id="3891"/>
    <lineage>
        <taxon>Eukaryota</taxon>
        <taxon>Viridiplantae</taxon>
        <taxon>Streptophyta</taxon>
        <taxon>Embryophyta</taxon>
        <taxon>Tracheophyta</taxon>
        <taxon>Spermatophyta</taxon>
        <taxon>Magnoliopsida</taxon>
        <taxon>eudicotyledons</taxon>
        <taxon>Gunneridae</taxon>
        <taxon>Pentapetalae</taxon>
        <taxon>rosids</taxon>
        <taxon>fabids</taxon>
        <taxon>Fabales</taxon>
        <taxon>Fabaceae</taxon>
        <taxon>Papilionoideae</taxon>
        <taxon>50 kb inversion clade</taxon>
        <taxon>NPAAA clade</taxon>
        <taxon>indigoferoid/millettioid clade</taxon>
        <taxon>Phaseoleae</taxon>
        <taxon>Psophocarpus</taxon>
    </lineage>
</organism>
<feature type="region of interest" description="Disordered" evidence="14">
    <location>
        <begin position="181"/>
        <end position="240"/>
    </location>
</feature>
<keyword evidence="4 12" id="KW-0863">Zinc-finger</keyword>
<evidence type="ECO:0000259" key="16">
    <source>
        <dbReference type="PROSITE" id="PS50016"/>
    </source>
</evidence>
<evidence type="ECO:0000256" key="6">
    <source>
        <dbReference type="ARBA" id="ARBA00023015"/>
    </source>
</evidence>
<dbReference type="CDD" id="cd15504">
    <property type="entry name" value="PHD_PRHA_like"/>
    <property type="match status" value="1"/>
</dbReference>
<dbReference type="PANTHER" id="PTHR12628">
    <property type="entry name" value="POLYCOMB-LIKE TRANSCRIPTION FACTOR"/>
    <property type="match status" value="1"/>
</dbReference>
<dbReference type="GO" id="GO:0008270">
    <property type="term" value="F:zinc ion binding"/>
    <property type="evidence" value="ECO:0007669"/>
    <property type="project" value="UniProtKB-KW"/>
</dbReference>
<feature type="region of interest" description="Disordered" evidence="14">
    <location>
        <begin position="526"/>
        <end position="554"/>
    </location>
</feature>
<comment type="subcellular location">
    <subcellularLocation>
        <location evidence="1 11 13">Nucleus</location>
    </subcellularLocation>
</comment>
<sequence>MRCTLHTTTKVEFNSGEKEKKHHKKPTIVGASSAVTQLIFFFHCDTASEPFKVQIFIYLFSSIVVFFFCIFLCCDHVLLEMIAGSFCSAGDTESINMRDVDNLNNKGSGKSSNLKGQTKSKLVSSKFKTSSAKRQEKKHKVKSKSPKHRVGTSTSKKTAADSSIKTPLQDYSNKKVIIRKYPHKTDGKSSQMLSSKKLGGKNSHSSEIEGNDVDGEAKIKKHRRRRKKKRRRNMDPDDASRLRRRTRYLLIKMKLEQNLIDAYSGEGWKGQSREKIRPEKELLRAKKQIFKCKLSIRDAIRQLDSLSSVGSIEDSVIAPDGSVYHEHIFCANCKLHEAFPDNDIILCDGTCNRAFHQRCLNPPLDTENIPPGDQGWFCKFCECKIEILEATNAHLGTQFSLDSTWQDVFKEEAAMPDGDIALVNPEEDWPSDDPEDYDYNPEGKEDSHGMDTAGADENESNDSTSSSSLCSLNGECPLVDEGVSHDYYSVNSCIDSDESGEIACGRRQRKAVDYKKLYDEMFGKDAPPCEQVSEDEDWGPGKRKRREKESDAVNTLMTLHETDNKYPSNKENDRIREGSSGKQIKRSCFRIPLDAVEKLRQAFAENELPPRSVKDNLSKELGLDPEKVSKWFKNARYLALKARRYQTEGEQLQSFTPKIAKDSISQNVEKDELLKSKVSKITLIHSPKDGKDITGKEKIKLSNTLLKKRQQKISPPSAKENNKDSMEVSDDVKLKKLLKKRKRRLNFIFEGDSRAAELEFERLSKVKIKLDIMKQKLIEVQNFRAKGSNKPYSSEPCIIYVPTALLREKAE</sequence>
<dbReference type="InterPro" id="IPR009057">
    <property type="entry name" value="Homeodomain-like_sf"/>
</dbReference>
<dbReference type="PANTHER" id="PTHR12628:SF10">
    <property type="entry name" value="HOMEOBOX DOMAIN-CONTAINING PROTEIN"/>
    <property type="match status" value="1"/>
</dbReference>
<dbReference type="PROSITE" id="PS50016">
    <property type="entry name" value="ZF_PHD_2"/>
    <property type="match status" value="1"/>
</dbReference>
<keyword evidence="3" id="KW-0479">Metal-binding</keyword>
<feature type="domain" description="PHD-type" evidence="16">
    <location>
        <begin position="327"/>
        <end position="384"/>
    </location>
</feature>
<feature type="compositionally biased region" description="Low complexity" evidence="14">
    <location>
        <begin position="103"/>
        <end position="116"/>
    </location>
</feature>
<feature type="region of interest" description="Disordered" evidence="14">
    <location>
        <begin position="707"/>
        <end position="726"/>
    </location>
</feature>
<comment type="similarity">
    <text evidence="2">Belongs to the PHD-associated homeobox family.</text>
</comment>
<keyword evidence="10 11" id="KW-0539">Nucleus</keyword>
<keyword evidence="15" id="KW-0472">Membrane</keyword>
<dbReference type="Pfam" id="PF00628">
    <property type="entry name" value="PHD"/>
    <property type="match status" value="1"/>
</dbReference>
<dbReference type="InterPro" id="IPR011011">
    <property type="entry name" value="Znf_FYVE_PHD"/>
</dbReference>
<dbReference type="GO" id="GO:0045814">
    <property type="term" value="P:negative regulation of gene expression, epigenetic"/>
    <property type="evidence" value="ECO:0007669"/>
    <property type="project" value="TreeGrafter"/>
</dbReference>
<evidence type="ECO:0000259" key="17">
    <source>
        <dbReference type="PROSITE" id="PS50071"/>
    </source>
</evidence>
<evidence type="ECO:0000313" key="18">
    <source>
        <dbReference type="EMBL" id="KAK7411980.1"/>
    </source>
</evidence>
<keyword evidence="15" id="KW-1133">Transmembrane helix</keyword>
<feature type="compositionally biased region" description="Polar residues" evidence="14">
    <location>
        <begin position="117"/>
        <end position="132"/>
    </location>
</feature>
<dbReference type="InterPro" id="IPR001965">
    <property type="entry name" value="Znf_PHD"/>
</dbReference>
<evidence type="ECO:0000256" key="7">
    <source>
        <dbReference type="ARBA" id="ARBA00023125"/>
    </source>
</evidence>
<dbReference type="Proteomes" id="UP001386955">
    <property type="component" value="Unassembled WGS sequence"/>
</dbReference>
<dbReference type="FunFam" id="3.30.40.10:FF:000270">
    <property type="entry name" value="pathogenesis-related homeodomain protein-like"/>
    <property type="match status" value="1"/>
</dbReference>
<evidence type="ECO:0000256" key="2">
    <source>
        <dbReference type="ARBA" id="ARBA00007427"/>
    </source>
</evidence>
<feature type="region of interest" description="Disordered" evidence="14">
    <location>
        <begin position="103"/>
        <end position="166"/>
    </location>
</feature>
<dbReference type="PROSITE" id="PS01359">
    <property type="entry name" value="ZF_PHD_1"/>
    <property type="match status" value="1"/>
</dbReference>
<dbReference type="InterPro" id="IPR019787">
    <property type="entry name" value="Znf_PHD-finger"/>
</dbReference>
<evidence type="ECO:0000256" key="9">
    <source>
        <dbReference type="ARBA" id="ARBA00023163"/>
    </source>
</evidence>
<dbReference type="SMART" id="SM00249">
    <property type="entry name" value="PHD"/>
    <property type="match status" value="1"/>
</dbReference>
<reference evidence="18 19" key="1">
    <citation type="submission" date="2024-01" db="EMBL/GenBank/DDBJ databases">
        <title>The genomes of 5 underutilized Papilionoideae crops provide insights into root nodulation and disease resistanc.</title>
        <authorList>
            <person name="Jiang F."/>
        </authorList>
    </citation>
    <scope>NUCLEOTIDE SEQUENCE [LARGE SCALE GENOMIC DNA]</scope>
    <source>
        <strain evidence="18">DUOXIRENSHENG_FW03</strain>
        <tissue evidence="18">Leaves</tissue>
    </source>
</reference>
<evidence type="ECO:0000256" key="11">
    <source>
        <dbReference type="PROSITE-ProRule" id="PRU00108"/>
    </source>
</evidence>
<accession>A0AAN9TE05</accession>
<dbReference type="GO" id="GO:0043565">
    <property type="term" value="F:sequence-specific DNA binding"/>
    <property type="evidence" value="ECO:0007669"/>
    <property type="project" value="UniProtKB-ARBA"/>
</dbReference>
<feature type="transmembrane region" description="Helical" evidence="15">
    <location>
        <begin position="55"/>
        <end position="74"/>
    </location>
</feature>
<dbReference type="GO" id="GO:0003682">
    <property type="term" value="F:chromatin binding"/>
    <property type="evidence" value="ECO:0007669"/>
    <property type="project" value="TreeGrafter"/>
</dbReference>
<evidence type="ECO:0000256" key="8">
    <source>
        <dbReference type="ARBA" id="ARBA00023155"/>
    </source>
</evidence>
<evidence type="ECO:0000256" key="3">
    <source>
        <dbReference type="ARBA" id="ARBA00022723"/>
    </source>
</evidence>
<evidence type="ECO:0000256" key="12">
    <source>
        <dbReference type="PROSITE-ProRule" id="PRU00146"/>
    </source>
</evidence>
<dbReference type="PROSITE" id="PS50071">
    <property type="entry name" value="HOMEOBOX_2"/>
    <property type="match status" value="1"/>
</dbReference>
<feature type="compositionally biased region" description="Acidic residues" evidence="14">
    <location>
        <begin position="425"/>
        <end position="439"/>
    </location>
</feature>
<gene>
    <name evidence="18" type="ORF">VNO78_03425</name>
</gene>
<dbReference type="GO" id="GO:0005634">
    <property type="term" value="C:nucleus"/>
    <property type="evidence" value="ECO:0007669"/>
    <property type="project" value="UniProtKB-SubCell"/>
</dbReference>
<feature type="compositionally biased region" description="Basic residues" evidence="14">
    <location>
        <begin position="135"/>
        <end position="150"/>
    </location>
</feature>
<evidence type="ECO:0000313" key="19">
    <source>
        <dbReference type="Proteomes" id="UP001386955"/>
    </source>
</evidence>
<dbReference type="InterPro" id="IPR045876">
    <property type="entry name" value="PRHA-like_PHD-finger"/>
</dbReference>
<dbReference type="InterPro" id="IPR001356">
    <property type="entry name" value="HD"/>
</dbReference>
<evidence type="ECO:0000256" key="10">
    <source>
        <dbReference type="ARBA" id="ARBA00023242"/>
    </source>
</evidence>
<dbReference type="GO" id="GO:0010557">
    <property type="term" value="P:positive regulation of macromolecule biosynthetic process"/>
    <property type="evidence" value="ECO:0007669"/>
    <property type="project" value="UniProtKB-ARBA"/>
</dbReference>
<keyword evidence="7 11" id="KW-0238">DNA-binding</keyword>
<dbReference type="EMBL" id="JAYMYS010000001">
    <property type="protein sequence ID" value="KAK7411980.1"/>
    <property type="molecule type" value="Genomic_DNA"/>
</dbReference>
<feature type="compositionally biased region" description="Low complexity" evidence="14">
    <location>
        <begin position="152"/>
        <end position="166"/>
    </location>
</feature>
<keyword evidence="19" id="KW-1185">Reference proteome</keyword>
<evidence type="ECO:0000256" key="5">
    <source>
        <dbReference type="ARBA" id="ARBA00022833"/>
    </source>
</evidence>
<evidence type="ECO:0000256" key="14">
    <source>
        <dbReference type="SAM" id="MobiDB-lite"/>
    </source>
</evidence>
<evidence type="ECO:0000256" key="4">
    <source>
        <dbReference type="ARBA" id="ARBA00022771"/>
    </source>
</evidence>
<dbReference type="SMART" id="SM00389">
    <property type="entry name" value="HOX"/>
    <property type="match status" value="1"/>
</dbReference>
<feature type="DNA-binding region" description="Homeobox" evidence="11">
    <location>
        <begin position="584"/>
        <end position="643"/>
    </location>
</feature>
<feature type="domain" description="Homeobox" evidence="17">
    <location>
        <begin position="582"/>
        <end position="642"/>
    </location>
</feature>
<dbReference type="AlphaFoldDB" id="A0AAN9TE05"/>
<comment type="caution">
    <text evidence="18">The sequence shown here is derived from an EMBL/GenBank/DDBJ whole genome shotgun (WGS) entry which is preliminary data.</text>
</comment>
<proteinExistence type="inferred from homology"/>
<protein>
    <recommendedName>
        <fullName evidence="20">Pathogenesis-related homeodomain protein</fullName>
    </recommendedName>
</protein>
<dbReference type="GO" id="GO:0006355">
    <property type="term" value="P:regulation of DNA-templated transcription"/>
    <property type="evidence" value="ECO:0007669"/>
    <property type="project" value="UniProtKB-ARBA"/>
</dbReference>
<keyword evidence="5" id="KW-0862">Zinc</keyword>
<dbReference type="Gene3D" id="3.30.40.10">
    <property type="entry name" value="Zinc/RING finger domain, C3HC4 (zinc finger)"/>
    <property type="match status" value="1"/>
</dbReference>
<dbReference type="FunFam" id="1.10.10.60:FF:000437">
    <property type="entry name" value="pathogenesis-related homeodomain protein"/>
    <property type="match status" value="1"/>
</dbReference>
<dbReference type="Gene3D" id="1.10.10.60">
    <property type="entry name" value="Homeodomain-like"/>
    <property type="match status" value="1"/>
</dbReference>
<dbReference type="InterPro" id="IPR013083">
    <property type="entry name" value="Znf_RING/FYVE/PHD"/>
</dbReference>
<evidence type="ECO:0000256" key="15">
    <source>
        <dbReference type="SAM" id="Phobius"/>
    </source>
</evidence>
<keyword evidence="6" id="KW-0805">Transcription regulation</keyword>
<name>A0AAN9TE05_PSOTE</name>
<dbReference type="SUPFAM" id="SSF46689">
    <property type="entry name" value="Homeodomain-like"/>
    <property type="match status" value="1"/>
</dbReference>
<keyword evidence="8 11" id="KW-0371">Homeobox</keyword>
<evidence type="ECO:0008006" key="20">
    <source>
        <dbReference type="Google" id="ProtNLM"/>
    </source>
</evidence>